<sequence length="144" mass="15073">MTEPPGPEPPSSVPRCPSVCLSVSLSVSPCPSGCPSVSLSLPLGVPRCPSVCPSVSLRSAVNHRRTETLGTSEASSAATPAFCPPRLLHATRSPDSDWPLIGWGVSAGSCDWRSAPVHQTCTASERTTRQSETRSLTSQTQCQS</sequence>
<dbReference type="Ensembl" id="ENSSFAT00005039232.1">
    <property type="protein sequence ID" value="ENSSFAP00005037831.1"/>
    <property type="gene ID" value="ENSSFAG00005019013.1"/>
</dbReference>
<name>A0A672I822_SALFA</name>
<dbReference type="Proteomes" id="UP000472267">
    <property type="component" value="Chromosome 6"/>
</dbReference>
<evidence type="ECO:0000313" key="2">
    <source>
        <dbReference type="Ensembl" id="ENSSFAP00005037831.1"/>
    </source>
</evidence>
<reference evidence="2" key="2">
    <citation type="submission" date="2025-08" db="UniProtKB">
        <authorList>
            <consortium name="Ensembl"/>
        </authorList>
    </citation>
    <scope>IDENTIFICATION</scope>
</reference>
<dbReference type="InParanoid" id="A0A672I822"/>
<keyword evidence="3" id="KW-1185">Reference proteome</keyword>
<reference evidence="2" key="1">
    <citation type="submission" date="2019-06" db="EMBL/GenBank/DDBJ databases">
        <authorList>
            <consortium name="Wellcome Sanger Institute Data Sharing"/>
        </authorList>
    </citation>
    <scope>NUCLEOTIDE SEQUENCE [LARGE SCALE GENOMIC DNA]</scope>
</reference>
<evidence type="ECO:0000313" key="3">
    <source>
        <dbReference type="Proteomes" id="UP000472267"/>
    </source>
</evidence>
<protein>
    <submittedName>
        <fullName evidence="2">Uncharacterized protein</fullName>
    </submittedName>
</protein>
<accession>A0A672I822</accession>
<dbReference type="AlphaFoldDB" id="A0A672I822"/>
<proteinExistence type="predicted"/>
<evidence type="ECO:0000256" key="1">
    <source>
        <dbReference type="SAM" id="MobiDB-lite"/>
    </source>
</evidence>
<feature type="region of interest" description="Disordered" evidence="1">
    <location>
        <begin position="123"/>
        <end position="144"/>
    </location>
</feature>
<organism evidence="2 3">
    <name type="scientific">Salarias fasciatus</name>
    <name type="common">Jewelled blenny</name>
    <name type="synonym">Blennius fasciatus</name>
    <dbReference type="NCBI Taxonomy" id="181472"/>
    <lineage>
        <taxon>Eukaryota</taxon>
        <taxon>Metazoa</taxon>
        <taxon>Chordata</taxon>
        <taxon>Craniata</taxon>
        <taxon>Vertebrata</taxon>
        <taxon>Euteleostomi</taxon>
        <taxon>Actinopterygii</taxon>
        <taxon>Neopterygii</taxon>
        <taxon>Teleostei</taxon>
        <taxon>Neoteleostei</taxon>
        <taxon>Acanthomorphata</taxon>
        <taxon>Ovalentaria</taxon>
        <taxon>Blenniimorphae</taxon>
        <taxon>Blenniiformes</taxon>
        <taxon>Blennioidei</taxon>
        <taxon>Blenniidae</taxon>
        <taxon>Salariinae</taxon>
        <taxon>Salarias</taxon>
    </lineage>
</organism>
<feature type="compositionally biased region" description="Polar residues" evidence="1">
    <location>
        <begin position="133"/>
        <end position="144"/>
    </location>
</feature>
<reference evidence="2" key="3">
    <citation type="submission" date="2025-09" db="UniProtKB">
        <authorList>
            <consortium name="Ensembl"/>
        </authorList>
    </citation>
    <scope>IDENTIFICATION</scope>
</reference>